<dbReference type="Pfam" id="PF13401">
    <property type="entry name" value="AAA_22"/>
    <property type="match status" value="1"/>
</dbReference>
<accession>A0A841JR44</accession>
<dbReference type="Gene3D" id="3.40.50.300">
    <property type="entry name" value="P-loop containing nucleotide triphosphate hydrolases"/>
    <property type="match status" value="1"/>
</dbReference>
<protein>
    <submittedName>
        <fullName evidence="3">General secretion pathway protein A</fullName>
    </submittedName>
</protein>
<dbReference type="GO" id="GO:0016887">
    <property type="term" value="F:ATP hydrolysis activity"/>
    <property type="evidence" value="ECO:0007669"/>
    <property type="project" value="InterPro"/>
</dbReference>
<reference evidence="3 4" key="1">
    <citation type="submission" date="2020-08" db="EMBL/GenBank/DDBJ databases">
        <title>Genomic Encyclopedia of Type Strains, Phase IV (KMG-IV): sequencing the most valuable type-strain genomes for metagenomic binning, comparative biology and taxonomic classification.</title>
        <authorList>
            <person name="Goeker M."/>
        </authorList>
    </citation>
    <scope>NUCLEOTIDE SEQUENCE [LARGE SCALE GENOMIC DNA]</scope>
    <source>
        <strain evidence="3 4">DSM 103733</strain>
    </source>
</reference>
<evidence type="ECO:0000259" key="2">
    <source>
        <dbReference type="SMART" id="SM00382"/>
    </source>
</evidence>
<dbReference type="Proteomes" id="UP000538666">
    <property type="component" value="Unassembled WGS sequence"/>
</dbReference>
<feature type="domain" description="AAA+ ATPase" evidence="2">
    <location>
        <begin position="42"/>
        <end position="187"/>
    </location>
</feature>
<dbReference type="RefSeq" id="WP_050061843.1">
    <property type="nucleotide sequence ID" value="NZ_JACHEK010000002.1"/>
</dbReference>
<dbReference type="PANTHER" id="PTHR35894:SF1">
    <property type="entry name" value="PHOSPHORIBULOKINASE _ URIDINE KINASE FAMILY"/>
    <property type="match status" value="1"/>
</dbReference>
<sequence>MYKAFFNLARNPFELTPDPEFLFSTQRHNEALAALYYGVRRHKGFVVVTGEVGTGKTLMLRCLLRLLKQSKDVTYAYVFNSLLSPTEFLQYVLSDFGRPVSGKNKGELLLDLGQFVISQGSKNLTTVLVVDEAHHLSADLLEEIRLLTNLETTEDKLLQVVLVGQPELDEKLDSIGLRQLKQRIALRARLGPLDEDETEGYIERRLQIAGLNSRANTLFSPQAISDIHFHSRGFPRLINTICENALISAYARQIRIVTPDIIEDVAREFRLNVLPWPETERFDGRHGKDIQQATSVLPDLYSSLLRPTATESEPGAPLSVHVSKHEPSF</sequence>
<comment type="caution">
    <text evidence="3">The sequence shown here is derived from an EMBL/GenBank/DDBJ whole genome shotgun (WGS) entry which is preliminary data.</text>
</comment>
<dbReference type="SUPFAM" id="SSF52540">
    <property type="entry name" value="P-loop containing nucleoside triphosphate hydrolases"/>
    <property type="match status" value="1"/>
</dbReference>
<evidence type="ECO:0000313" key="4">
    <source>
        <dbReference type="Proteomes" id="UP000538666"/>
    </source>
</evidence>
<dbReference type="AlphaFoldDB" id="A0A841JR44"/>
<feature type="region of interest" description="Disordered" evidence="1">
    <location>
        <begin position="310"/>
        <end position="329"/>
    </location>
</feature>
<dbReference type="PANTHER" id="PTHR35894">
    <property type="entry name" value="GENERAL SECRETION PATHWAY PROTEIN A-RELATED"/>
    <property type="match status" value="1"/>
</dbReference>
<name>A0A841JR44_9BACT</name>
<proteinExistence type="predicted"/>
<evidence type="ECO:0000256" key="1">
    <source>
        <dbReference type="SAM" id="MobiDB-lite"/>
    </source>
</evidence>
<dbReference type="InterPro" id="IPR049945">
    <property type="entry name" value="AAA_22"/>
</dbReference>
<gene>
    <name evidence="3" type="ORF">HNQ77_000829</name>
</gene>
<dbReference type="InterPro" id="IPR003593">
    <property type="entry name" value="AAA+_ATPase"/>
</dbReference>
<dbReference type="InterPro" id="IPR027417">
    <property type="entry name" value="P-loop_NTPase"/>
</dbReference>
<keyword evidence="4" id="KW-1185">Reference proteome</keyword>
<dbReference type="OrthoDB" id="9815896at2"/>
<organism evidence="3 4">
    <name type="scientific">Silvibacterium bohemicum</name>
    <dbReference type="NCBI Taxonomy" id="1577686"/>
    <lineage>
        <taxon>Bacteria</taxon>
        <taxon>Pseudomonadati</taxon>
        <taxon>Acidobacteriota</taxon>
        <taxon>Terriglobia</taxon>
        <taxon>Terriglobales</taxon>
        <taxon>Acidobacteriaceae</taxon>
        <taxon>Silvibacterium</taxon>
    </lineage>
</organism>
<dbReference type="EMBL" id="JACHEK010000002">
    <property type="protein sequence ID" value="MBB6142885.1"/>
    <property type="molecule type" value="Genomic_DNA"/>
</dbReference>
<dbReference type="SMART" id="SM00382">
    <property type="entry name" value="AAA"/>
    <property type="match status" value="1"/>
</dbReference>
<dbReference type="InterPro" id="IPR052026">
    <property type="entry name" value="ExeA_AAA_ATPase_DNA-bind"/>
</dbReference>
<evidence type="ECO:0000313" key="3">
    <source>
        <dbReference type="EMBL" id="MBB6142885.1"/>
    </source>
</evidence>